<dbReference type="CDD" id="cd12827">
    <property type="entry name" value="EcCorA_ZntB-like_u2"/>
    <property type="match status" value="1"/>
</dbReference>
<evidence type="ECO:0000256" key="3">
    <source>
        <dbReference type="ARBA" id="ARBA00022692"/>
    </source>
</evidence>
<dbReference type="InterPro" id="IPR045863">
    <property type="entry name" value="CorA_TM1_TM2"/>
</dbReference>
<protein>
    <submittedName>
        <fullName evidence="7 8">Magnesium transporter CorA</fullName>
    </submittedName>
</protein>
<dbReference type="SUPFAM" id="SSF143865">
    <property type="entry name" value="CorA soluble domain-like"/>
    <property type="match status" value="1"/>
</dbReference>
<proteinExistence type="inferred from homology"/>
<dbReference type="InterPro" id="IPR045861">
    <property type="entry name" value="CorA_cytoplasmic_dom"/>
</dbReference>
<keyword evidence="9" id="KW-1185">Reference proteome</keyword>
<evidence type="ECO:0000313" key="10">
    <source>
        <dbReference type="Proteomes" id="UP000564536"/>
    </source>
</evidence>
<dbReference type="RefSeq" id="WP_036063443.1">
    <property type="nucleotide sequence ID" value="NZ_CP011102.1"/>
</dbReference>
<dbReference type="Pfam" id="PF01544">
    <property type="entry name" value="CorA"/>
    <property type="match status" value="1"/>
</dbReference>
<dbReference type="EMBL" id="CP011102">
    <property type="protein sequence ID" value="AQY51609.1"/>
    <property type="molecule type" value="Genomic_DNA"/>
</dbReference>
<dbReference type="Gene3D" id="1.20.58.340">
    <property type="entry name" value="Magnesium transport protein CorA, transmembrane region"/>
    <property type="match status" value="2"/>
</dbReference>
<sequence>MITKTSFNNSTCDWINIDIDDSNELKSFYKEYDIDDEIVAYSLDRNERAHIEYEPSTNTFAIFFNVPDPMKRDDHYETVPITFVIKGTQLITVTNDKNQYIVAKMKNYVENNDSISLFEFLFSSLFMITDAFFPFVEELDADRKRINDKLKEKTTKKNLLSLSDLETGVVYFVAASKQNLVLLEQVRTHIIYRTLSVSEKEQLEDASIEARQLVEMTQLSSQILQQLSGTYNNILNNNLNDTIQILTILSILLTIPTIVTGFFGMNMPLPLEHNATGWIITIGISLVLWFGLSYILRRLLRR</sequence>
<evidence type="ECO:0000256" key="6">
    <source>
        <dbReference type="SAM" id="Phobius"/>
    </source>
</evidence>
<evidence type="ECO:0000256" key="4">
    <source>
        <dbReference type="ARBA" id="ARBA00022989"/>
    </source>
</evidence>
<dbReference type="InterPro" id="IPR002523">
    <property type="entry name" value="MgTranspt_CorA/ZnTranspt_ZntB"/>
</dbReference>
<dbReference type="AlphaFoldDB" id="A0A1S7FW31"/>
<dbReference type="PANTHER" id="PTHR47891">
    <property type="entry name" value="TRANSPORTER-RELATED"/>
    <property type="match status" value="1"/>
</dbReference>
<feature type="transmembrane region" description="Helical" evidence="6">
    <location>
        <begin position="277"/>
        <end position="296"/>
    </location>
</feature>
<keyword evidence="4 6" id="KW-1133">Transmembrane helix</keyword>
<dbReference type="GO" id="GO:0016020">
    <property type="term" value="C:membrane"/>
    <property type="evidence" value="ECO:0007669"/>
    <property type="project" value="UniProtKB-SubCell"/>
</dbReference>
<evidence type="ECO:0000313" key="9">
    <source>
        <dbReference type="Proteomes" id="UP000223060"/>
    </source>
</evidence>
<dbReference type="KEGG" id="lwi:UE46_11580"/>
<evidence type="ECO:0000256" key="5">
    <source>
        <dbReference type="ARBA" id="ARBA00023136"/>
    </source>
</evidence>
<keyword evidence="3 6" id="KW-0812">Transmembrane</keyword>
<evidence type="ECO:0000256" key="2">
    <source>
        <dbReference type="ARBA" id="ARBA00009765"/>
    </source>
</evidence>
<name>A0A1S7FW31_9LIST</name>
<gene>
    <name evidence="8" type="ORF">HB943_15750</name>
    <name evidence="7" type="ORF">UE46_11580</name>
</gene>
<reference evidence="7" key="2">
    <citation type="submission" date="2015-03" db="EMBL/GenBank/DDBJ databases">
        <authorList>
            <person name="Murphy D."/>
        </authorList>
    </citation>
    <scope>NUCLEOTIDE SEQUENCE [LARGE SCALE GENOMIC DNA]</scope>
    <source>
        <strain evidence="7">WS 4560</strain>
    </source>
</reference>
<dbReference type="SUPFAM" id="SSF144083">
    <property type="entry name" value="Magnesium transport protein CorA, transmembrane region"/>
    <property type="match status" value="1"/>
</dbReference>
<comment type="similarity">
    <text evidence="2">Belongs to the CorA metal ion transporter (MIT) (TC 1.A.35) family.</text>
</comment>
<evidence type="ECO:0000313" key="7">
    <source>
        <dbReference type="EMBL" id="AQY51609.1"/>
    </source>
</evidence>
<accession>A0A1S7FW31</accession>
<reference evidence="9" key="1">
    <citation type="submission" date="2015-03" db="EMBL/GenBank/DDBJ databases">
        <authorList>
            <person name="Ferrari E."/>
            <person name="Walter M.C."/>
            <person name="Huptas C."/>
            <person name="Scherer S."/>
            <person name="Mueller-Herbst S."/>
        </authorList>
    </citation>
    <scope>NUCLEOTIDE SEQUENCE [LARGE SCALE GENOMIC DNA]</scope>
    <source>
        <strain evidence="9">LWP01</strain>
    </source>
</reference>
<dbReference type="Proteomes" id="UP000223060">
    <property type="component" value="Chromosome"/>
</dbReference>
<dbReference type="Proteomes" id="UP000564536">
    <property type="component" value="Unassembled WGS sequence"/>
</dbReference>
<evidence type="ECO:0000313" key="8">
    <source>
        <dbReference type="EMBL" id="MBC1502056.1"/>
    </source>
</evidence>
<dbReference type="InterPro" id="IPR047199">
    <property type="entry name" value="CorA-like"/>
</dbReference>
<dbReference type="EMBL" id="JAARRL010000039">
    <property type="protein sequence ID" value="MBC1502056.1"/>
    <property type="molecule type" value="Genomic_DNA"/>
</dbReference>
<keyword evidence="5 6" id="KW-0472">Membrane</keyword>
<dbReference type="PANTHER" id="PTHR47891:SF1">
    <property type="entry name" value="CORA-MAGNESIUM AND COBALT TRANSPORTER"/>
    <property type="match status" value="1"/>
</dbReference>
<comment type="subcellular location">
    <subcellularLocation>
        <location evidence="1">Membrane</location>
        <topology evidence="1">Multi-pass membrane protein</topology>
    </subcellularLocation>
</comment>
<evidence type="ECO:0000256" key="1">
    <source>
        <dbReference type="ARBA" id="ARBA00004141"/>
    </source>
</evidence>
<organism evidence="7 9">
    <name type="scientific">Listeria weihenstephanensis</name>
    <dbReference type="NCBI Taxonomy" id="1006155"/>
    <lineage>
        <taxon>Bacteria</taxon>
        <taxon>Bacillati</taxon>
        <taxon>Bacillota</taxon>
        <taxon>Bacilli</taxon>
        <taxon>Bacillales</taxon>
        <taxon>Listeriaceae</taxon>
        <taxon>Listeria</taxon>
    </lineage>
</organism>
<reference evidence="8 10" key="3">
    <citation type="submission" date="2020-03" db="EMBL/GenBank/DDBJ databases">
        <title>Soil Listeria distribution.</title>
        <authorList>
            <person name="Liao J."/>
            <person name="Wiedmann M."/>
        </authorList>
    </citation>
    <scope>NUCLEOTIDE SEQUENCE [LARGE SCALE GENOMIC DNA]</scope>
    <source>
        <strain evidence="8 10">FSL L7-1523</strain>
    </source>
</reference>
<dbReference type="Gene3D" id="3.30.460.20">
    <property type="entry name" value="CorA soluble domain-like"/>
    <property type="match status" value="1"/>
</dbReference>
<feature type="transmembrane region" description="Helical" evidence="6">
    <location>
        <begin position="245"/>
        <end position="265"/>
    </location>
</feature>
<dbReference type="GO" id="GO:0046873">
    <property type="term" value="F:metal ion transmembrane transporter activity"/>
    <property type="evidence" value="ECO:0007669"/>
    <property type="project" value="InterPro"/>
</dbReference>